<evidence type="ECO:0000256" key="2">
    <source>
        <dbReference type="SAM" id="Phobius"/>
    </source>
</evidence>
<dbReference type="GO" id="GO:0022900">
    <property type="term" value="P:electron transport chain"/>
    <property type="evidence" value="ECO:0007669"/>
    <property type="project" value="InterPro"/>
</dbReference>
<comment type="subcellular location">
    <subcellularLocation>
        <location evidence="1">Membrane</location>
        <topology evidence="1">Multi-pass membrane protein</topology>
    </subcellularLocation>
</comment>
<gene>
    <name evidence="4" type="ORF">LCGC14_0996520</name>
</gene>
<feature type="transmembrane region" description="Helical" evidence="2">
    <location>
        <begin position="63"/>
        <end position="84"/>
    </location>
</feature>
<evidence type="ECO:0000313" key="4">
    <source>
        <dbReference type="EMBL" id="KKN14402.1"/>
    </source>
</evidence>
<proteinExistence type="predicted"/>
<comment type="caution">
    <text evidence="4">The sequence shown here is derived from an EMBL/GenBank/DDBJ whole genome shotgun (WGS) entry which is preliminary data.</text>
</comment>
<dbReference type="PROSITE" id="PS50999">
    <property type="entry name" value="COX2_TM"/>
    <property type="match status" value="1"/>
</dbReference>
<keyword evidence="2" id="KW-0472">Membrane</keyword>
<evidence type="ECO:0000256" key="1">
    <source>
        <dbReference type="ARBA" id="ARBA00004141"/>
    </source>
</evidence>
<organism evidence="4">
    <name type="scientific">marine sediment metagenome</name>
    <dbReference type="NCBI Taxonomy" id="412755"/>
    <lineage>
        <taxon>unclassified sequences</taxon>
        <taxon>metagenomes</taxon>
        <taxon>ecological metagenomes</taxon>
    </lineage>
</organism>
<feature type="transmembrane region" description="Helical" evidence="2">
    <location>
        <begin position="96"/>
        <end position="116"/>
    </location>
</feature>
<protein>
    <recommendedName>
        <fullName evidence="3">Cytochrome oxidase subunit II transmembrane region profile domain-containing protein</fullName>
    </recommendedName>
</protein>
<dbReference type="EMBL" id="LAZR01003821">
    <property type="protein sequence ID" value="KKN14402.1"/>
    <property type="molecule type" value="Genomic_DNA"/>
</dbReference>
<reference evidence="4" key="1">
    <citation type="journal article" date="2015" name="Nature">
        <title>Complex archaea that bridge the gap between prokaryotes and eukaryotes.</title>
        <authorList>
            <person name="Spang A."/>
            <person name="Saw J.H."/>
            <person name="Jorgensen S.L."/>
            <person name="Zaremba-Niedzwiedzka K."/>
            <person name="Martijn J."/>
            <person name="Lind A.E."/>
            <person name="van Eijk R."/>
            <person name="Schleper C."/>
            <person name="Guy L."/>
            <person name="Ettema T.J."/>
        </authorList>
    </citation>
    <scope>NUCLEOTIDE SEQUENCE</scope>
</reference>
<feature type="domain" description="Cytochrome oxidase subunit II transmembrane region profile" evidence="3">
    <location>
        <begin position="1"/>
        <end position="32"/>
    </location>
</feature>
<sequence>MIEINWTLIFLLILLLVSADKIITYYNIKAVEKNFPDVDKFSVERNPLARKFFQDFGLFWGNILYGFVSIVTFLLALALIKWTLSLFGIPNPLSIALWVMVVLYGMAIANNLFFLFKFNKWIP</sequence>
<accession>A0A0F9NQT2</accession>
<keyword evidence="2" id="KW-1133">Transmembrane helix</keyword>
<dbReference type="InterPro" id="IPR011759">
    <property type="entry name" value="Cyt_c_oxidase_su2_TM_dom"/>
</dbReference>
<dbReference type="GO" id="GO:0016020">
    <property type="term" value="C:membrane"/>
    <property type="evidence" value="ECO:0007669"/>
    <property type="project" value="UniProtKB-SubCell"/>
</dbReference>
<keyword evidence="2" id="KW-0812">Transmembrane</keyword>
<evidence type="ECO:0000259" key="3">
    <source>
        <dbReference type="PROSITE" id="PS50999"/>
    </source>
</evidence>
<dbReference type="AlphaFoldDB" id="A0A0F9NQT2"/>
<name>A0A0F9NQT2_9ZZZZ</name>